<name>A0A0F9BPU0_9ZZZZ</name>
<comment type="caution">
    <text evidence="1">The sequence shown here is derived from an EMBL/GenBank/DDBJ whole genome shotgun (WGS) entry which is preliminary data.</text>
</comment>
<reference evidence="1" key="1">
    <citation type="journal article" date="2015" name="Nature">
        <title>Complex archaea that bridge the gap between prokaryotes and eukaryotes.</title>
        <authorList>
            <person name="Spang A."/>
            <person name="Saw J.H."/>
            <person name="Jorgensen S.L."/>
            <person name="Zaremba-Niedzwiedzka K."/>
            <person name="Martijn J."/>
            <person name="Lind A.E."/>
            <person name="van Eijk R."/>
            <person name="Schleper C."/>
            <person name="Guy L."/>
            <person name="Ettema T.J."/>
        </authorList>
    </citation>
    <scope>NUCLEOTIDE SEQUENCE</scope>
</reference>
<protein>
    <submittedName>
        <fullName evidence="1">Uncharacterized protein</fullName>
    </submittedName>
</protein>
<organism evidence="1">
    <name type="scientific">marine sediment metagenome</name>
    <dbReference type="NCBI Taxonomy" id="412755"/>
    <lineage>
        <taxon>unclassified sequences</taxon>
        <taxon>metagenomes</taxon>
        <taxon>ecological metagenomes</taxon>
    </lineage>
</organism>
<evidence type="ECO:0000313" key="1">
    <source>
        <dbReference type="EMBL" id="KKL15872.1"/>
    </source>
</evidence>
<proteinExistence type="predicted"/>
<dbReference type="EMBL" id="LAZR01039891">
    <property type="protein sequence ID" value="KKL15872.1"/>
    <property type="molecule type" value="Genomic_DNA"/>
</dbReference>
<feature type="non-terminal residue" evidence="1">
    <location>
        <position position="26"/>
    </location>
</feature>
<sequence>MIQFTQQTIEQYEKLLTFQPNPIAQL</sequence>
<dbReference type="AlphaFoldDB" id="A0A0F9BPU0"/>
<gene>
    <name evidence="1" type="ORF">LCGC14_2501230</name>
</gene>
<accession>A0A0F9BPU0</accession>